<evidence type="ECO:0000313" key="2">
    <source>
        <dbReference type="Proteomes" id="UP001500956"/>
    </source>
</evidence>
<reference evidence="2" key="1">
    <citation type="journal article" date="2019" name="Int. J. Syst. Evol. Microbiol.">
        <title>The Global Catalogue of Microorganisms (GCM) 10K type strain sequencing project: providing services to taxonomists for standard genome sequencing and annotation.</title>
        <authorList>
            <consortium name="The Broad Institute Genomics Platform"/>
            <consortium name="The Broad Institute Genome Sequencing Center for Infectious Disease"/>
            <person name="Wu L."/>
            <person name="Ma J."/>
        </authorList>
    </citation>
    <scope>NUCLEOTIDE SEQUENCE [LARGE SCALE GENOMIC DNA]</scope>
    <source>
        <strain evidence="2">JCM 18063</strain>
    </source>
</reference>
<dbReference type="Gene3D" id="2.30.110.10">
    <property type="entry name" value="Electron Transport, Fmn-binding Protein, Chain A"/>
    <property type="match status" value="1"/>
</dbReference>
<dbReference type="InterPro" id="IPR012349">
    <property type="entry name" value="Split_barrel_FMN-bd"/>
</dbReference>
<proteinExistence type="predicted"/>
<dbReference type="Proteomes" id="UP001500956">
    <property type="component" value="Unassembled WGS sequence"/>
</dbReference>
<dbReference type="InterPro" id="IPR024747">
    <property type="entry name" value="Pyridox_Oxase-rel"/>
</dbReference>
<protein>
    <submittedName>
        <fullName evidence="1">Pyridoxamine 5'-phosphate oxidase family protein</fullName>
    </submittedName>
</protein>
<dbReference type="EMBL" id="BAABID010000002">
    <property type="protein sequence ID" value="GAA4717203.1"/>
    <property type="molecule type" value="Genomic_DNA"/>
</dbReference>
<gene>
    <name evidence="1" type="ORF">GCM10023216_01450</name>
</gene>
<organism evidence="1 2">
    <name type="scientific">Isoptericola chiayiensis</name>
    <dbReference type="NCBI Taxonomy" id="579446"/>
    <lineage>
        <taxon>Bacteria</taxon>
        <taxon>Bacillati</taxon>
        <taxon>Actinomycetota</taxon>
        <taxon>Actinomycetes</taxon>
        <taxon>Micrococcales</taxon>
        <taxon>Promicromonosporaceae</taxon>
        <taxon>Isoptericola</taxon>
    </lineage>
</organism>
<name>A0ABP8Y010_9MICO</name>
<accession>A0ABP8Y010</accession>
<dbReference type="SUPFAM" id="SSF50475">
    <property type="entry name" value="FMN-binding split barrel"/>
    <property type="match status" value="1"/>
</dbReference>
<evidence type="ECO:0000313" key="1">
    <source>
        <dbReference type="EMBL" id="GAA4717203.1"/>
    </source>
</evidence>
<keyword evidence="2" id="KW-1185">Reference proteome</keyword>
<sequence length="132" mass="14163">MTGQATITTLTTEECWEVLADRPVGRLATAAGGDPEIFPVSFGVADGHVYFVTKPGSKLVELVVNSRVAFEADEWTEQAAVSVVVKGTAEMLETDADLAQAEAIGIIPFVDDGKNVWVRITPSEVTGRRLTR</sequence>
<dbReference type="Pfam" id="PF12900">
    <property type="entry name" value="Pyridox_ox_2"/>
    <property type="match status" value="1"/>
</dbReference>
<comment type="caution">
    <text evidence="1">The sequence shown here is derived from an EMBL/GenBank/DDBJ whole genome shotgun (WGS) entry which is preliminary data.</text>
</comment>
<dbReference type="RefSeq" id="WP_172152015.1">
    <property type="nucleotide sequence ID" value="NZ_BAABID010000002.1"/>
</dbReference>